<proteinExistence type="predicted"/>
<reference evidence="2" key="1">
    <citation type="journal article" date="2015" name="J. Eukaryot. Microbiol.">
        <title>Chloroplast Genome Evolution in the Euglenaceae.</title>
        <authorList>
            <person name="Bennett M.S."/>
            <person name="Triemer R.E."/>
        </authorList>
    </citation>
    <scope>NUCLEOTIDE SEQUENCE</scope>
    <source>
        <strain evidence="2">SAG 1224-5/15</strain>
    </source>
</reference>
<keyword evidence="1" id="KW-1133">Transmembrane helix</keyword>
<organism evidence="2">
    <name type="scientific">Euglena gracilis var. bacillaris</name>
    <dbReference type="NCBI Taxonomy" id="158060"/>
    <lineage>
        <taxon>Eukaryota</taxon>
        <taxon>Discoba</taxon>
        <taxon>Euglenozoa</taxon>
        <taxon>Euglenida</taxon>
        <taxon>Spirocuta</taxon>
        <taxon>Euglenophyceae</taxon>
        <taxon>Euglenales</taxon>
        <taxon>Euglenaceae</taxon>
        <taxon>Euglena</taxon>
    </lineage>
</organism>
<feature type="transmembrane region" description="Helical" evidence="1">
    <location>
        <begin position="46"/>
        <end position="65"/>
    </location>
</feature>
<protein>
    <submittedName>
        <fullName evidence="2">Uncharacterized protein</fullName>
    </submittedName>
</protein>
<sequence>MLNDRFTINAYCFPYVNRYNIQSVKNILIADYLSTEIMFLKDIHQFFLGFVITNTIIVIIGQINLQFKNSYNIVSGLKVQQLDSIKYYCKVLTHDSSCLFFRNCLAVIDSIIVNIDEYLSLSPFKRREKFLQDVESLNNPSVPARLFINPKKDFILIHRKGVSLKIRSTFQMYSIYKFNVSVSKNAAIFNTLRPSDFISFLEYYSDMNINEILINVLNNYGLNDISLFLVKKIFYLFDSDKIFFNEFIGVDSVPLEYFLLFLSKKYIIRARKESPLKIYTDFEDFYIHGSFKNILKMQQQKIKQNLGFKTKSNFFTGI</sequence>
<keyword evidence="1" id="KW-0472">Membrane</keyword>
<keyword evidence="1" id="KW-0812">Transmembrane</keyword>
<name>A0A0G3VS59_EUGGR</name>
<geneLocation type="chloroplast" evidence="2"/>
<evidence type="ECO:0000256" key="1">
    <source>
        <dbReference type="SAM" id="Phobius"/>
    </source>
</evidence>
<evidence type="ECO:0000313" key="2">
    <source>
        <dbReference type="EMBL" id="AKL82344.1"/>
    </source>
</evidence>
<accession>A0A0G3VS59</accession>
<dbReference type="AlphaFoldDB" id="A0A0G3VS59"/>
<keyword evidence="2" id="KW-0934">Plastid</keyword>
<keyword evidence="2" id="KW-0150">Chloroplast</keyword>
<dbReference type="EMBL" id="KP686076">
    <property type="protein sequence ID" value="AKL82344.1"/>
    <property type="molecule type" value="Genomic_DNA"/>
</dbReference>